<proteinExistence type="inferred from homology"/>
<evidence type="ECO:0000256" key="5">
    <source>
        <dbReference type="RuleBase" id="RU003718"/>
    </source>
</evidence>
<comment type="catalytic activity">
    <reaction evidence="4">
        <text>an anthocyanidin + UDP-alpha-D-glucose + H(+) = an anthocyanidin 3-O-beta-D-glucoside + UDP</text>
        <dbReference type="Rhea" id="RHEA:20093"/>
        <dbReference type="ChEBI" id="CHEBI:15378"/>
        <dbReference type="ChEBI" id="CHEBI:16307"/>
        <dbReference type="ChEBI" id="CHEBI:58223"/>
        <dbReference type="ChEBI" id="CHEBI:58885"/>
        <dbReference type="ChEBI" id="CHEBI:143576"/>
        <dbReference type="EC" id="2.4.1.115"/>
    </reaction>
</comment>
<keyword evidence="7" id="KW-0175">Coiled coil</keyword>
<comment type="caution">
    <text evidence="8">The sequence shown here is derived from an EMBL/GenBank/DDBJ whole genome shotgun (WGS) entry which is preliminary data.</text>
</comment>
<keyword evidence="5" id="KW-0328">Glycosyltransferase</keyword>
<dbReference type="AlphaFoldDB" id="A0A2C9V5J6"/>
<evidence type="ECO:0000256" key="4">
    <source>
        <dbReference type="ARBA" id="ARBA00047606"/>
    </source>
</evidence>
<dbReference type="FunFam" id="3.40.50.2000:FF:000056">
    <property type="entry name" value="Glycosyltransferase"/>
    <property type="match status" value="1"/>
</dbReference>
<dbReference type="PROSITE" id="PS00375">
    <property type="entry name" value="UDPGT"/>
    <property type="match status" value="1"/>
</dbReference>
<gene>
    <name evidence="8" type="ORF">MANES_10G121800v8</name>
</gene>
<reference evidence="9" key="1">
    <citation type="journal article" date="2016" name="Nat. Biotechnol.">
        <title>Sequencing wild and cultivated cassava and related species reveals extensive interspecific hybridization and genetic diversity.</title>
        <authorList>
            <person name="Bredeson J.V."/>
            <person name="Lyons J.B."/>
            <person name="Prochnik S.E."/>
            <person name="Wu G.A."/>
            <person name="Ha C.M."/>
            <person name="Edsinger-Gonzales E."/>
            <person name="Grimwood J."/>
            <person name="Schmutz J."/>
            <person name="Rabbi I.Y."/>
            <person name="Egesi C."/>
            <person name="Nauluvula P."/>
            <person name="Lebot V."/>
            <person name="Ndunguru J."/>
            <person name="Mkamilo G."/>
            <person name="Bart R.S."/>
            <person name="Setter T.L."/>
            <person name="Gleadow R.M."/>
            <person name="Kulakow P."/>
            <person name="Ferguson M.E."/>
            <person name="Rounsley S."/>
            <person name="Rokhsar D.S."/>
        </authorList>
    </citation>
    <scope>NUCLEOTIDE SEQUENCE [LARGE SCALE GENOMIC DNA]</scope>
    <source>
        <strain evidence="9">cv. AM560-2</strain>
    </source>
</reference>
<dbReference type="OrthoDB" id="5835829at2759"/>
<sequence length="466" mass="52542">MDKAQLVFVPTPGMGHLISAVELAKLLLSRDYRLSITVLILDIPLLNSKLHNYIESLQDSSFALSNRLRFIELPKDDPELSNFHSFFERQKPSVKEVVLKLTQAESNADSPRLVGFVLDMFCTPMMDLADEFGIPSYIFFASGAAFLELMLYVQKIHDDENFNPIEFKDSHTELIVPSLVNPFPTRILPSPILNKERFGQLLVLARKFRQAKGIIVNTFLELESRAIESFKVPPLYHVGPILEVKSDGRNTHPEIMQWLDDQPAGSVVFLCFGSMGSFSEDQLKEIAYALENTGHRFLWSIRRPPPPDKIASPTDYEDPREVMPEGFLERTVAVGKVIGWAPQVAVLAHPAIGGFVSHCGWNSVLESLWFGVPIATWPMYAEQQFNAFEMVVELGLGVEIDMGYRKESGKIVNSDKIERAIRNLMENSDEKRKKVKEMREKSKMALIDGGSSFISLGDFIKDAMEG</sequence>
<dbReference type="GO" id="GO:0047213">
    <property type="term" value="F:anthocyanidin 3-O-glucosyltransferase activity"/>
    <property type="evidence" value="ECO:0007669"/>
    <property type="project" value="UniProtKB-EC"/>
</dbReference>
<comment type="similarity">
    <text evidence="2 5">Belongs to the UDP-glycosyltransferase family.</text>
</comment>
<dbReference type="Gramene" id="Manes.10G121800.1.v8.1">
    <property type="protein sequence ID" value="Manes.10G121800.1.v8.1.CDS.1"/>
    <property type="gene ID" value="Manes.10G121800.v8.1"/>
</dbReference>
<keyword evidence="3 5" id="KW-0808">Transferase</keyword>
<dbReference type="PANTHER" id="PTHR48048">
    <property type="entry name" value="GLYCOSYLTRANSFERASE"/>
    <property type="match status" value="1"/>
</dbReference>
<evidence type="ECO:0000256" key="1">
    <source>
        <dbReference type="ARBA" id="ARBA00004935"/>
    </source>
</evidence>
<dbReference type="SUPFAM" id="SSF53756">
    <property type="entry name" value="UDP-Glycosyltransferase/glycogen phosphorylase"/>
    <property type="match status" value="1"/>
</dbReference>
<evidence type="ECO:0000313" key="8">
    <source>
        <dbReference type="EMBL" id="OAY39785.1"/>
    </source>
</evidence>
<dbReference type="EC" id="2.4.1.-" evidence="6"/>
<evidence type="ECO:0000256" key="7">
    <source>
        <dbReference type="SAM" id="Coils"/>
    </source>
</evidence>
<organism evidence="8 9">
    <name type="scientific">Manihot esculenta</name>
    <name type="common">Cassava</name>
    <name type="synonym">Jatropha manihot</name>
    <dbReference type="NCBI Taxonomy" id="3983"/>
    <lineage>
        <taxon>Eukaryota</taxon>
        <taxon>Viridiplantae</taxon>
        <taxon>Streptophyta</taxon>
        <taxon>Embryophyta</taxon>
        <taxon>Tracheophyta</taxon>
        <taxon>Spermatophyta</taxon>
        <taxon>Magnoliopsida</taxon>
        <taxon>eudicotyledons</taxon>
        <taxon>Gunneridae</taxon>
        <taxon>Pentapetalae</taxon>
        <taxon>rosids</taxon>
        <taxon>fabids</taxon>
        <taxon>Malpighiales</taxon>
        <taxon>Euphorbiaceae</taxon>
        <taxon>Crotonoideae</taxon>
        <taxon>Manihoteae</taxon>
        <taxon>Manihot</taxon>
    </lineage>
</organism>
<dbReference type="Pfam" id="PF00201">
    <property type="entry name" value="UDPGT"/>
    <property type="match status" value="1"/>
</dbReference>
<comment type="pathway">
    <text evidence="1">Pigment biosynthesis; anthocyanin biosynthesis.</text>
</comment>
<dbReference type="InterPro" id="IPR050481">
    <property type="entry name" value="UDP-glycosyltransf_plant"/>
</dbReference>
<name>A0A2C9V5J6_MANES</name>
<dbReference type="InterPro" id="IPR002213">
    <property type="entry name" value="UDP_glucos_trans"/>
</dbReference>
<dbReference type="UniPathway" id="UPA00009"/>
<dbReference type="CDD" id="cd03784">
    <property type="entry name" value="GT1_Gtf-like"/>
    <property type="match status" value="1"/>
</dbReference>
<dbReference type="GO" id="GO:0009718">
    <property type="term" value="P:anthocyanin-containing compound biosynthetic process"/>
    <property type="evidence" value="ECO:0007669"/>
    <property type="project" value="UniProtKB-UniPathway"/>
</dbReference>
<dbReference type="Proteomes" id="UP000091857">
    <property type="component" value="Chromosome 10"/>
</dbReference>
<dbReference type="EMBL" id="CM004396">
    <property type="protein sequence ID" value="OAY39785.1"/>
    <property type="molecule type" value="Genomic_DNA"/>
</dbReference>
<keyword evidence="9" id="KW-1185">Reference proteome</keyword>
<dbReference type="InterPro" id="IPR035595">
    <property type="entry name" value="UDP_glycos_trans_CS"/>
</dbReference>
<evidence type="ECO:0000256" key="6">
    <source>
        <dbReference type="RuleBase" id="RU362057"/>
    </source>
</evidence>
<dbReference type="PANTHER" id="PTHR48048:SF45">
    <property type="entry name" value="GLYCOSYLTRANSFERASE"/>
    <property type="match status" value="1"/>
</dbReference>
<evidence type="ECO:0000256" key="2">
    <source>
        <dbReference type="ARBA" id="ARBA00009995"/>
    </source>
</evidence>
<evidence type="ECO:0000313" key="9">
    <source>
        <dbReference type="Proteomes" id="UP000091857"/>
    </source>
</evidence>
<feature type="coiled-coil region" evidence="7">
    <location>
        <begin position="414"/>
        <end position="441"/>
    </location>
</feature>
<evidence type="ECO:0000256" key="3">
    <source>
        <dbReference type="ARBA" id="ARBA00022679"/>
    </source>
</evidence>
<protein>
    <recommendedName>
        <fullName evidence="6">Glycosyltransferase</fullName>
        <ecNumber evidence="6">2.4.1.-</ecNumber>
    </recommendedName>
</protein>
<dbReference type="Gene3D" id="3.40.50.2000">
    <property type="entry name" value="Glycogen Phosphorylase B"/>
    <property type="match status" value="2"/>
</dbReference>
<accession>A0A2C9V5J6</accession>